<keyword evidence="14" id="KW-0325">Glycoprotein</keyword>
<evidence type="ECO:0000256" key="6">
    <source>
        <dbReference type="ARBA" id="ARBA00022737"/>
    </source>
</evidence>
<organism evidence="18 19">
    <name type="scientific">Ranitomeya imitator</name>
    <name type="common">mimic poison frog</name>
    <dbReference type="NCBI Taxonomy" id="111125"/>
    <lineage>
        <taxon>Eukaryota</taxon>
        <taxon>Metazoa</taxon>
        <taxon>Chordata</taxon>
        <taxon>Craniata</taxon>
        <taxon>Vertebrata</taxon>
        <taxon>Euteleostomi</taxon>
        <taxon>Amphibia</taxon>
        <taxon>Batrachia</taxon>
        <taxon>Anura</taxon>
        <taxon>Neobatrachia</taxon>
        <taxon>Hyloidea</taxon>
        <taxon>Dendrobatidae</taxon>
        <taxon>Dendrobatinae</taxon>
        <taxon>Ranitomeya</taxon>
    </lineage>
</organism>
<dbReference type="Pfam" id="PF08441">
    <property type="entry name" value="Integrin_A_Ig_1"/>
    <property type="match status" value="1"/>
</dbReference>
<feature type="repeat" description="FG-GAP" evidence="15">
    <location>
        <begin position="241"/>
        <end position="300"/>
    </location>
</feature>
<comment type="similarity">
    <text evidence="2 16">Belongs to the integrin alpha chain family.</text>
</comment>
<dbReference type="InterPro" id="IPR028994">
    <property type="entry name" value="Integrin_alpha_N"/>
</dbReference>
<dbReference type="SUPFAM" id="SSF69318">
    <property type="entry name" value="Integrin alpha N-terminal domain"/>
    <property type="match status" value="1"/>
</dbReference>
<evidence type="ECO:0000259" key="17">
    <source>
        <dbReference type="PROSITE" id="PS50234"/>
    </source>
</evidence>
<evidence type="ECO:0000256" key="13">
    <source>
        <dbReference type="ARBA" id="ARBA00023170"/>
    </source>
</evidence>
<evidence type="ECO:0000256" key="1">
    <source>
        <dbReference type="ARBA" id="ARBA00004479"/>
    </source>
</evidence>
<sequence length="913" mass="100538">MGTAALCFMFALIQYSEDVTVEFTFRRFSNDKDLTDGLNIRYQNGGYTRTRTAILKAINDLFIPLSRKVSRKLLIVITDGQSNGETVGASFTSPNAYKELQYIASSSDSIYQVNDFSALNDIQKKLQQKIFAIEGTESLTGQSFEMEYSQEGFSAVITPDGALLGAVGAYGWTGGVYNYQIGQDKATFINVTEDNTDMKDSYLGYSVLQLQSDIIAMGAPRYQHTGKVLVFRWDAQGARWNPAANVLGDQIGSYFGSALSMVKMSPSDFVLVVGAPSYYSPVAPGGRVYLCPVSAQAMNSQRSPNTITCRETLQGESSESMGYFGAAITVLPDLTADGFLDLAVGAPFENDGQGALYIFPGKIGGFRTSRIQRIEGSKMGSGVQFFGRSLAGNLDMTNDGLPDVTVGGEGVAVILRSRPVLQVNVSITFKPLEFPLSSYECTDTRKQQVTEINVCFNQRLKSIKATGDTMASVEYNLLLDARRTQNRAVFSGPPVPKVRELSLSRELRGPRTCDRYEIILPDWRIANVVPIFKKGSKSEPGNYRPECVEDSLTPLRVSLNFSLIGNPVLSEDSQRSHSGEISFEKNCGVDSVCRDNLSMNLTFSGLQHLVVGLFLDVNLTVSVTNKGDDSYNARVLIPFPQNLSYRRVSLLQSNKRVTITCSTLDSLRTVSCGVNQPLLRPNTTAIFLVSFYVAPSSDLGDSLTMTANVTSDNNATAPNDQMKSSATIKVLYSIFVTITSLEESSKYENFTSPEPSISHIYRVTNQRERLFPLSVIFLIPVRLGESVIWETPNITNSKPWLTKCMTIGLIEGAKNYQELLKASPVLNCSVGTCLRTDCNISNLEKDESVTFTISGLVTKDWEMQTEQKKILLQSSAEIRYDLGMYFMEQNFTKAQVPTTAMFSSVLHVICQGR</sequence>
<keyword evidence="5" id="KW-0732">Signal</keyword>
<evidence type="ECO:0000256" key="14">
    <source>
        <dbReference type="ARBA" id="ARBA00023180"/>
    </source>
</evidence>
<name>A0ABN9MNK7_9NEOB</name>
<dbReference type="PROSITE" id="PS51470">
    <property type="entry name" value="FG_GAP"/>
    <property type="match status" value="5"/>
</dbReference>
<evidence type="ECO:0000256" key="9">
    <source>
        <dbReference type="ARBA" id="ARBA00022989"/>
    </source>
</evidence>
<dbReference type="PROSITE" id="PS50234">
    <property type="entry name" value="VWFA"/>
    <property type="match status" value="1"/>
</dbReference>
<dbReference type="InterPro" id="IPR000413">
    <property type="entry name" value="Integrin_alpha"/>
</dbReference>
<dbReference type="PRINTS" id="PR01185">
    <property type="entry name" value="INTEGRINA"/>
</dbReference>
<dbReference type="InterPro" id="IPR013649">
    <property type="entry name" value="Integrin_alpha_Ig-like_1"/>
</dbReference>
<evidence type="ECO:0000256" key="12">
    <source>
        <dbReference type="ARBA" id="ARBA00023157"/>
    </source>
</evidence>
<keyword evidence="9" id="KW-1133">Transmembrane helix</keyword>
<dbReference type="InterPro" id="IPR048285">
    <property type="entry name" value="Integrin_alpha_Ig-like_2"/>
</dbReference>
<dbReference type="Gene3D" id="2.60.40.1530">
    <property type="entry name" value="ntegrin, alpha v. Chain A, domain 4"/>
    <property type="match status" value="1"/>
</dbReference>
<keyword evidence="6" id="KW-0677">Repeat</keyword>
<dbReference type="PANTHER" id="PTHR23220">
    <property type="entry name" value="INTEGRIN ALPHA"/>
    <property type="match status" value="1"/>
</dbReference>
<evidence type="ECO:0000256" key="16">
    <source>
        <dbReference type="RuleBase" id="RU003762"/>
    </source>
</evidence>
<gene>
    <name evidence="18" type="ORF">RIMI_LOCUS22698330</name>
</gene>
<dbReference type="SMART" id="SM00191">
    <property type="entry name" value="Int_alpha"/>
    <property type="match status" value="4"/>
</dbReference>
<comment type="subcellular location">
    <subcellularLocation>
        <location evidence="1 16">Membrane</location>
        <topology evidence="1 16">Single-pass type I membrane protein</topology>
    </subcellularLocation>
</comment>
<evidence type="ECO:0000256" key="8">
    <source>
        <dbReference type="ARBA" id="ARBA00022889"/>
    </source>
</evidence>
<evidence type="ECO:0000313" key="19">
    <source>
        <dbReference type="Proteomes" id="UP001176940"/>
    </source>
</evidence>
<dbReference type="Gene3D" id="2.130.10.130">
    <property type="entry name" value="Integrin alpha, N-terminal"/>
    <property type="match status" value="1"/>
</dbReference>
<feature type="repeat" description="FG-GAP" evidence="15">
    <location>
        <begin position="190"/>
        <end position="240"/>
    </location>
</feature>
<feature type="repeat" description="FG-GAP" evidence="15">
    <location>
        <begin position="137"/>
        <end position="188"/>
    </location>
</feature>
<keyword evidence="10 16" id="KW-0401">Integrin</keyword>
<keyword evidence="7" id="KW-0106">Calcium</keyword>
<comment type="caution">
    <text evidence="18">The sequence shown here is derived from an EMBL/GenBank/DDBJ whole genome shotgun (WGS) entry which is preliminary data.</text>
</comment>
<dbReference type="Pfam" id="PF21520">
    <property type="entry name" value="ITGAX-like_Ig_3"/>
    <property type="match status" value="1"/>
</dbReference>
<keyword evidence="4" id="KW-0479">Metal-binding</keyword>
<dbReference type="InterPro" id="IPR048633">
    <property type="entry name" value="ITGAX-like_Ig_3"/>
</dbReference>
<dbReference type="Gene3D" id="2.60.40.1460">
    <property type="entry name" value="Integrin domains. Chain A, domain 2"/>
    <property type="match status" value="1"/>
</dbReference>
<evidence type="ECO:0000256" key="10">
    <source>
        <dbReference type="ARBA" id="ARBA00023037"/>
    </source>
</evidence>
<keyword evidence="19" id="KW-1185">Reference proteome</keyword>
<accession>A0ABN9MNK7</accession>
<keyword evidence="11" id="KW-0472">Membrane</keyword>
<evidence type="ECO:0000256" key="4">
    <source>
        <dbReference type="ARBA" id="ARBA00022723"/>
    </source>
</evidence>
<feature type="repeat" description="FG-GAP" evidence="15">
    <location>
        <begin position="310"/>
        <end position="368"/>
    </location>
</feature>
<dbReference type="EMBL" id="CAUEEQ010078805">
    <property type="protein sequence ID" value="CAJ0968016.1"/>
    <property type="molecule type" value="Genomic_DNA"/>
</dbReference>
<protein>
    <recommendedName>
        <fullName evidence="17">VWFA domain-containing protein</fullName>
    </recommendedName>
</protein>
<dbReference type="InterPro" id="IPR036465">
    <property type="entry name" value="vWFA_dom_sf"/>
</dbReference>
<keyword evidence="13 16" id="KW-0675">Receptor</keyword>
<evidence type="ECO:0000256" key="15">
    <source>
        <dbReference type="PROSITE-ProRule" id="PRU00803"/>
    </source>
</evidence>
<dbReference type="InterPro" id="IPR013519">
    <property type="entry name" value="Int_alpha_beta-p"/>
</dbReference>
<dbReference type="Gene3D" id="2.60.40.1510">
    <property type="entry name" value="ntegrin, alpha v. Chain A, domain 3"/>
    <property type="match status" value="1"/>
</dbReference>
<evidence type="ECO:0000256" key="11">
    <source>
        <dbReference type="ARBA" id="ARBA00023136"/>
    </source>
</evidence>
<evidence type="ECO:0000256" key="3">
    <source>
        <dbReference type="ARBA" id="ARBA00022692"/>
    </source>
</evidence>
<dbReference type="Pfam" id="PF00092">
    <property type="entry name" value="VWA"/>
    <property type="match status" value="1"/>
</dbReference>
<evidence type="ECO:0000256" key="5">
    <source>
        <dbReference type="ARBA" id="ARBA00022729"/>
    </source>
</evidence>
<reference evidence="18" key="1">
    <citation type="submission" date="2023-07" db="EMBL/GenBank/DDBJ databases">
        <authorList>
            <person name="Stuckert A."/>
        </authorList>
    </citation>
    <scope>NUCLEOTIDE SEQUENCE</scope>
</reference>
<feature type="domain" description="VWFA" evidence="17">
    <location>
        <begin position="1"/>
        <end position="126"/>
    </location>
</feature>
<keyword evidence="8 16" id="KW-0130">Cell adhesion</keyword>
<evidence type="ECO:0000256" key="7">
    <source>
        <dbReference type="ARBA" id="ARBA00022837"/>
    </source>
</evidence>
<dbReference type="Pfam" id="PF20805">
    <property type="entry name" value="Integrin_A_Ig_2"/>
    <property type="match status" value="1"/>
</dbReference>
<dbReference type="InterPro" id="IPR002035">
    <property type="entry name" value="VWF_A"/>
</dbReference>
<dbReference type="SUPFAM" id="SSF69179">
    <property type="entry name" value="Integrin domains"/>
    <property type="match status" value="3"/>
</dbReference>
<dbReference type="PANTHER" id="PTHR23220:SF118">
    <property type="entry name" value="INTEGRIN ALPHA-X"/>
    <property type="match status" value="1"/>
</dbReference>
<evidence type="ECO:0000313" key="18">
    <source>
        <dbReference type="EMBL" id="CAJ0968016.1"/>
    </source>
</evidence>
<dbReference type="InterPro" id="IPR013517">
    <property type="entry name" value="FG-GAP"/>
</dbReference>
<feature type="repeat" description="FG-GAP" evidence="15">
    <location>
        <begin position="372"/>
        <end position="432"/>
    </location>
</feature>
<keyword evidence="3" id="KW-0812">Transmembrane</keyword>
<dbReference type="Proteomes" id="UP001176940">
    <property type="component" value="Unassembled WGS sequence"/>
</dbReference>
<dbReference type="Pfam" id="PF01839">
    <property type="entry name" value="FG-GAP"/>
    <property type="match status" value="1"/>
</dbReference>
<dbReference type="SUPFAM" id="SSF53300">
    <property type="entry name" value="vWA-like"/>
    <property type="match status" value="1"/>
</dbReference>
<dbReference type="InterPro" id="IPR032695">
    <property type="entry name" value="Integrin_dom_sf"/>
</dbReference>
<keyword evidence="12" id="KW-1015">Disulfide bond</keyword>
<evidence type="ECO:0000256" key="2">
    <source>
        <dbReference type="ARBA" id="ARBA00008054"/>
    </source>
</evidence>
<proteinExistence type="inferred from homology"/>